<organism evidence="1 2">
    <name type="scientific">Cyphellophora europaea (strain CBS 101466)</name>
    <name type="common">Phialophora europaea</name>
    <dbReference type="NCBI Taxonomy" id="1220924"/>
    <lineage>
        <taxon>Eukaryota</taxon>
        <taxon>Fungi</taxon>
        <taxon>Dikarya</taxon>
        <taxon>Ascomycota</taxon>
        <taxon>Pezizomycotina</taxon>
        <taxon>Eurotiomycetes</taxon>
        <taxon>Chaetothyriomycetidae</taxon>
        <taxon>Chaetothyriales</taxon>
        <taxon>Cyphellophoraceae</taxon>
        <taxon>Cyphellophora</taxon>
    </lineage>
</organism>
<dbReference type="EMBL" id="KB822714">
    <property type="protein sequence ID" value="ETN44546.1"/>
    <property type="molecule type" value="Genomic_DNA"/>
</dbReference>
<gene>
    <name evidence="1" type="ORF">HMPREF1541_10216</name>
</gene>
<accession>W2S759</accession>
<dbReference type="Proteomes" id="UP000030752">
    <property type="component" value="Unassembled WGS sequence"/>
</dbReference>
<dbReference type="GeneID" id="19977555"/>
<sequence>MPQHVVEEPQVPNRMEEDADTMIHHHFATLLQQEIGVVESAYNEVARNVRTVLRRQYNNRRASNANEKKQPLCEFVGEDRLARTLGTFPPTHALFTLARIYDEAHITLCQGRSAARRGKPHDAAFKESPRVDLHTLTDGLDTDKGLINDQILLERNTCPGKPYRAVWRRMPVMDFDSLQSIPSLSGLLPGESEPSQIYAGIGGGGGSDIISASLLGHLLRCHGKEMNVLVSTRTWATGSQGQKGSRMGIKREIYDHGGHVEVDGHPVPGTFKVTAETSSEGRPLEAIPVQHHSQVYMVLDQGESKSEVPEDERAELKDQLRAVLTDSGQPIQTVAIVDTGGDVFGADAGRTSTPDQDLRVQQAMTDMVHGNLNDYNLVTAVIAPGVDAPDDAPQKALQSGGVVYRPTAREKAMLLKLIAEDYKMDGKVPGRFGKTTMALQARLRGESGWVSLDLPEHIVDTWENPWSSFVYIRKCMSDIILMPTTKLLPLIESKPEVQQG</sequence>
<evidence type="ECO:0000313" key="2">
    <source>
        <dbReference type="Proteomes" id="UP000030752"/>
    </source>
</evidence>
<dbReference type="AlphaFoldDB" id="W2S759"/>
<dbReference type="OrthoDB" id="4136242at2759"/>
<name>W2S759_CYPE1</name>
<protein>
    <submittedName>
        <fullName evidence="1">Uncharacterized protein</fullName>
    </submittedName>
</protein>
<proteinExistence type="predicted"/>
<dbReference type="InParanoid" id="W2S759"/>
<keyword evidence="2" id="KW-1185">Reference proteome</keyword>
<evidence type="ECO:0000313" key="1">
    <source>
        <dbReference type="EMBL" id="ETN44546.1"/>
    </source>
</evidence>
<dbReference type="RefSeq" id="XP_008713109.1">
    <property type="nucleotide sequence ID" value="XM_008714887.1"/>
</dbReference>
<dbReference type="eggNOG" id="ENOG502T7B0">
    <property type="taxonomic scope" value="Eukaryota"/>
</dbReference>
<dbReference type="VEuPathDB" id="FungiDB:HMPREF1541_10216"/>
<dbReference type="HOGENOM" id="CLU_566180_0_0_1"/>
<reference evidence="1 2" key="1">
    <citation type="submission" date="2013-03" db="EMBL/GenBank/DDBJ databases">
        <title>The Genome Sequence of Phialophora europaea CBS 101466.</title>
        <authorList>
            <consortium name="The Broad Institute Genomics Platform"/>
            <person name="Cuomo C."/>
            <person name="de Hoog S."/>
            <person name="Gorbushina A."/>
            <person name="Walker B."/>
            <person name="Young S.K."/>
            <person name="Zeng Q."/>
            <person name="Gargeya S."/>
            <person name="Fitzgerald M."/>
            <person name="Haas B."/>
            <person name="Abouelleil A."/>
            <person name="Allen A.W."/>
            <person name="Alvarado L."/>
            <person name="Arachchi H.M."/>
            <person name="Berlin A.M."/>
            <person name="Chapman S.B."/>
            <person name="Gainer-Dewar J."/>
            <person name="Goldberg J."/>
            <person name="Griggs A."/>
            <person name="Gujja S."/>
            <person name="Hansen M."/>
            <person name="Howarth C."/>
            <person name="Imamovic A."/>
            <person name="Ireland A."/>
            <person name="Larimer J."/>
            <person name="McCowan C."/>
            <person name="Murphy C."/>
            <person name="Pearson M."/>
            <person name="Poon T.W."/>
            <person name="Priest M."/>
            <person name="Roberts A."/>
            <person name="Saif S."/>
            <person name="Shea T."/>
            <person name="Sisk P."/>
            <person name="Sykes S."/>
            <person name="Wortman J."/>
            <person name="Nusbaum C."/>
            <person name="Birren B."/>
        </authorList>
    </citation>
    <scope>NUCLEOTIDE SEQUENCE [LARGE SCALE GENOMIC DNA]</scope>
    <source>
        <strain evidence="1 2">CBS 101466</strain>
    </source>
</reference>